<protein>
    <submittedName>
        <fullName evidence="2">Secreted protein</fullName>
    </submittedName>
</protein>
<dbReference type="AlphaFoldDB" id="A0A4Q7NR59"/>
<evidence type="ECO:0000313" key="3">
    <source>
        <dbReference type="Proteomes" id="UP000293638"/>
    </source>
</evidence>
<reference evidence="2 3" key="1">
    <citation type="submission" date="2019-02" db="EMBL/GenBank/DDBJ databases">
        <title>Genomic Encyclopedia of Type Strains, Phase IV (KMG-IV): sequencing the most valuable type-strain genomes for metagenomic binning, comparative biology and taxonomic classification.</title>
        <authorList>
            <person name="Goeker M."/>
        </authorList>
    </citation>
    <scope>NUCLEOTIDE SEQUENCE [LARGE SCALE GENOMIC DNA]</scope>
    <source>
        <strain evidence="2 3">DSM 45622</strain>
    </source>
</reference>
<organism evidence="2 3">
    <name type="scientific">Motilibacter rhizosphaerae</name>
    <dbReference type="NCBI Taxonomy" id="598652"/>
    <lineage>
        <taxon>Bacteria</taxon>
        <taxon>Bacillati</taxon>
        <taxon>Actinomycetota</taxon>
        <taxon>Actinomycetes</taxon>
        <taxon>Motilibacterales</taxon>
        <taxon>Motilibacteraceae</taxon>
        <taxon>Motilibacter</taxon>
    </lineage>
</organism>
<dbReference type="PANTHER" id="PTHR10587">
    <property type="entry name" value="GLYCOSYL TRANSFERASE-RELATED"/>
    <property type="match status" value="1"/>
</dbReference>
<comment type="caution">
    <text evidence="2">The sequence shown here is derived from an EMBL/GenBank/DDBJ whole genome shotgun (WGS) entry which is preliminary data.</text>
</comment>
<sequence length="285" mass="30581">MNRRDFLVGLGSSGAGVAAGAVGGYEGERYDPAVRHARDLASQAAFESTAHLGTARLIWSVPTEQDVVALTFDDGPHPSFTPRVLQALADAGMRATFNVMGWAALRYPELLRQTVAAGHEIGNHTWTHEDFAFTDLEATREQMLRGKDAIEQVTQVPLRFLRPPRGDINGAALHLAAELGYDVLLWSVARGPGDGPGTGSQVADHVLHDVRRGDVIAFHDGIGRGTFAPHSSLARGLVARREVEIRVLPQILSGLTARGLRAVTVSELLAVELPRVPRQRGASSG</sequence>
<evidence type="ECO:0000313" key="2">
    <source>
        <dbReference type="EMBL" id="RZS89455.1"/>
    </source>
</evidence>
<dbReference type="EMBL" id="SGXD01000002">
    <property type="protein sequence ID" value="RZS89455.1"/>
    <property type="molecule type" value="Genomic_DNA"/>
</dbReference>
<dbReference type="Gene3D" id="3.20.20.370">
    <property type="entry name" value="Glycoside hydrolase/deacetylase"/>
    <property type="match status" value="1"/>
</dbReference>
<dbReference type="PANTHER" id="PTHR10587:SF137">
    <property type="entry name" value="4-DEOXY-4-FORMAMIDO-L-ARABINOSE-PHOSPHOUNDECAPRENOL DEFORMYLASE ARND-RELATED"/>
    <property type="match status" value="1"/>
</dbReference>
<dbReference type="Pfam" id="PF01522">
    <property type="entry name" value="Polysacc_deac_1"/>
    <property type="match status" value="1"/>
</dbReference>
<evidence type="ECO:0000259" key="1">
    <source>
        <dbReference type="PROSITE" id="PS51677"/>
    </source>
</evidence>
<dbReference type="GO" id="GO:0005975">
    <property type="term" value="P:carbohydrate metabolic process"/>
    <property type="evidence" value="ECO:0007669"/>
    <property type="project" value="InterPro"/>
</dbReference>
<feature type="domain" description="NodB homology" evidence="1">
    <location>
        <begin position="66"/>
        <end position="263"/>
    </location>
</feature>
<dbReference type="InterPro" id="IPR050248">
    <property type="entry name" value="Polysacc_deacetylase_ArnD"/>
</dbReference>
<accession>A0A4Q7NR59</accession>
<dbReference type="InterPro" id="IPR019546">
    <property type="entry name" value="TAT_signal_bac_arc"/>
</dbReference>
<keyword evidence="3" id="KW-1185">Reference proteome</keyword>
<dbReference type="InterPro" id="IPR011330">
    <property type="entry name" value="Glyco_hydro/deAcase_b/a-brl"/>
</dbReference>
<dbReference type="SUPFAM" id="SSF88713">
    <property type="entry name" value="Glycoside hydrolase/deacetylase"/>
    <property type="match status" value="1"/>
</dbReference>
<name>A0A4Q7NR59_9ACTN</name>
<dbReference type="Proteomes" id="UP000293638">
    <property type="component" value="Unassembled WGS sequence"/>
</dbReference>
<dbReference type="InterPro" id="IPR002509">
    <property type="entry name" value="NODB_dom"/>
</dbReference>
<dbReference type="GO" id="GO:0016810">
    <property type="term" value="F:hydrolase activity, acting on carbon-nitrogen (but not peptide) bonds"/>
    <property type="evidence" value="ECO:0007669"/>
    <property type="project" value="InterPro"/>
</dbReference>
<proteinExistence type="predicted"/>
<dbReference type="PROSITE" id="PS51677">
    <property type="entry name" value="NODB"/>
    <property type="match status" value="1"/>
</dbReference>
<gene>
    <name evidence="2" type="ORF">EV189_1218</name>
</gene>
<dbReference type="CDD" id="cd10959">
    <property type="entry name" value="CE4_NodB_like_3"/>
    <property type="match status" value="1"/>
</dbReference>
<dbReference type="NCBIfam" id="TIGR01409">
    <property type="entry name" value="TAT_signal_seq"/>
    <property type="match status" value="1"/>
</dbReference>
<dbReference type="RefSeq" id="WP_165400157.1">
    <property type="nucleotide sequence ID" value="NZ_SGXD01000002.1"/>
</dbReference>